<evidence type="ECO:0000313" key="4">
    <source>
        <dbReference type="Proteomes" id="UP000198928"/>
    </source>
</evidence>
<dbReference type="EMBL" id="FOSG01000001">
    <property type="protein sequence ID" value="SFJ83222.1"/>
    <property type="molecule type" value="Genomic_DNA"/>
</dbReference>
<accession>A0A1I3UJZ5</accession>
<name>A0A1I3UJZ5_9ACTN</name>
<sequence length="185" mass="18842">MDLMSSAHVALRRLDEALLEALAATAAADADPHEVMPPTGEDGPGWTAARREAFVRFHRSRSLGADPAETVYAVLVTEPGPDGRPREAVAGAARLAPAPEPGAVEAGLWLGRSHRGRGVGTAVLALLLNEARATGATGLIARTDAAGPRTAASRRLLAAAGAGLETGGDGTVTARLPLTGRPRPA</sequence>
<dbReference type="SUPFAM" id="SSF55729">
    <property type="entry name" value="Acyl-CoA N-acyltransferases (Nat)"/>
    <property type="match status" value="1"/>
</dbReference>
<dbReference type="OrthoDB" id="4938828at2"/>
<evidence type="ECO:0000256" key="1">
    <source>
        <dbReference type="SAM" id="MobiDB-lite"/>
    </source>
</evidence>
<dbReference type="RefSeq" id="WP_093847238.1">
    <property type="nucleotide sequence ID" value="NZ_FOSG01000001.1"/>
</dbReference>
<dbReference type="Pfam" id="PF13302">
    <property type="entry name" value="Acetyltransf_3"/>
    <property type="match status" value="1"/>
</dbReference>
<dbReference type="InterPro" id="IPR016181">
    <property type="entry name" value="Acyl_CoA_acyltransferase"/>
</dbReference>
<evidence type="ECO:0000259" key="2">
    <source>
        <dbReference type="PROSITE" id="PS51186"/>
    </source>
</evidence>
<reference evidence="4" key="1">
    <citation type="submission" date="2016-10" db="EMBL/GenBank/DDBJ databases">
        <authorList>
            <person name="Varghese N."/>
            <person name="Submissions S."/>
        </authorList>
    </citation>
    <scope>NUCLEOTIDE SEQUENCE [LARGE SCALE GENOMIC DNA]</scope>
    <source>
        <strain evidence="4">PL19</strain>
    </source>
</reference>
<evidence type="ECO:0000313" key="3">
    <source>
        <dbReference type="EMBL" id="SFJ83222.1"/>
    </source>
</evidence>
<protein>
    <submittedName>
        <fullName evidence="3">Protein N-acetyltransferase, RimJ/RimL family</fullName>
    </submittedName>
</protein>
<dbReference type="GO" id="GO:0016747">
    <property type="term" value="F:acyltransferase activity, transferring groups other than amino-acyl groups"/>
    <property type="evidence" value="ECO:0007669"/>
    <property type="project" value="InterPro"/>
</dbReference>
<feature type="domain" description="N-acetyltransferase" evidence="2">
    <location>
        <begin position="33"/>
        <end position="185"/>
    </location>
</feature>
<dbReference type="AlphaFoldDB" id="A0A1I3UJZ5"/>
<organism evidence="3 4">
    <name type="scientific">Streptomyces pini</name>
    <dbReference type="NCBI Taxonomy" id="1520580"/>
    <lineage>
        <taxon>Bacteria</taxon>
        <taxon>Bacillati</taxon>
        <taxon>Actinomycetota</taxon>
        <taxon>Actinomycetes</taxon>
        <taxon>Kitasatosporales</taxon>
        <taxon>Streptomycetaceae</taxon>
        <taxon>Streptomyces</taxon>
    </lineage>
</organism>
<proteinExistence type="predicted"/>
<dbReference type="InterPro" id="IPR000182">
    <property type="entry name" value="GNAT_dom"/>
</dbReference>
<keyword evidence="4" id="KW-1185">Reference proteome</keyword>
<keyword evidence="3" id="KW-0808">Transferase</keyword>
<gene>
    <name evidence="3" type="ORF">SAMN05192584_101533</name>
</gene>
<dbReference type="Gene3D" id="3.40.630.30">
    <property type="match status" value="1"/>
</dbReference>
<feature type="region of interest" description="Disordered" evidence="1">
    <location>
        <begin position="164"/>
        <end position="185"/>
    </location>
</feature>
<dbReference type="CDD" id="cd04301">
    <property type="entry name" value="NAT_SF"/>
    <property type="match status" value="1"/>
</dbReference>
<dbReference type="Proteomes" id="UP000198928">
    <property type="component" value="Unassembled WGS sequence"/>
</dbReference>
<dbReference type="PROSITE" id="PS51186">
    <property type="entry name" value="GNAT"/>
    <property type="match status" value="1"/>
</dbReference>